<evidence type="ECO:0000256" key="3">
    <source>
        <dbReference type="ARBA" id="ARBA00022448"/>
    </source>
</evidence>
<feature type="transmembrane region" description="Helical" evidence="12">
    <location>
        <begin position="20"/>
        <end position="38"/>
    </location>
</feature>
<geneLocation type="mitochondrion" evidence="13"/>
<keyword evidence="4" id="KW-0138">CF(0)</keyword>
<feature type="transmembrane region" description="Helical" evidence="12">
    <location>
        <begin position="74"/>
        <end position="91"/>
    </location>
</feature>
<evidence type="ECO:0000256" key="8">
    <source>
        <dbReference type="ARBA" id="ARBA00023065"/>
    </source>
</evidence>
<comment type="subcellular location">
    <subcellularLocation>
        <location evidence="1">Membrane</location>
        <topology evidence="1">Multi-pass membrane protein</topology>
    </subcellularLocation>
    <subcellularLocation>
        <location evidence="11">Mitochondrion inner membrane</location>
        <topology evidence="11">Multi-pass membrane protein</topology>
    </subcellularLocation>
</comment>
<dbReference type="Pfam" id="PF00119">
    <property type="entry name" value="ATP-synt_A"/>
    <property type="match status" value="1"/>
</dbReference>
<keyword evidence="7 12" id="KW-1133">Transmembrane helix</keyword>
<evidence type="ECO:0000256" key="11">
    <source>
        <dbReference type="RuleBase" id="RU004450"/>
    </source>
</evidence>
<keyword evidence="8" id="KW-0406">Ion transport</keyword>
<dbReference type="EMBL" id="FJ823227">
    <property type="protein sequence ID" value="ACO06126.1"/>
    <property type="molecule type" value="Genomic_DNA"/>
</dbReference>
<feature type="transmembrane region" description="Helical" evidence="12">
    <location>
        <begin position="184"/>
        <end position="209"/>
    </location>
</feature>
<evidence type="ECO:0000256" key="1">
    <source>
        <dbReference type="ARBA" id="ARBA00004141"/>
    </source>
</evidence>
<keyword evidence="3" id="KW-0813">Transport</keyword>
<dbReference type="PRINTS" id="PR00123">
    <property type="entry name" value="ATPASEA"/>
</dbReference>
<dbReference type="GO" id="GO:0046933">
    <property type="term" value="F:proton-transporting ATP synthase activity, rotational mechanism"/>
    <property type="evidence" value="ECO:0007669"/>
    <property type="project" value="TreeGrafter"/>
</dbReference>
<protein>
    <recommendedName>
        <fullName evidence="11">ATP synthase subunit a</fullName>
    </recommendedName>
</protein>
<dbReference type="NCBIfam" id="TIGR01131">
    <property type="entry name" value="ATP_synt_6_or_A"/>
    <property type="match status" value="1"/>
</dbReference>
<accession>E0WCE6</accession>
<proteinExistence type="inferred from homology"/>
<gene>
    <name evidence="13" type="primary">ATP6</name>
</gene>
<dbReference type="InterPro" id="IPR035908">
    <property type="entry name" value="F0_ATP_A_sf"/>
</dbReference>
<evidence type="ECO:0000256" key="7">
    <source>
        <dbReference type="ARBA" id="ARBA00022989"/>
    </source>
</evidence>
<evidence type="ECO:0000256" key="6">
    <source>
        <dbReference type="ARBA" id="ARBA00022781"/>
    </source>
</evidence>
<keyword evidence="6" id="KW-0375">Hydrogen ion transport</keyword>
<dbReference type="Gene3D" id="1.20.120.220">
    <property type="entry name" value="ATP synthase, F0 complex, subunit A"/>
    <property type="match status" value="1"/>
</dbReference>
<evidence type="ECO:0000313" key="13">
    <source>
        <dbReference type="EMBL" id="ACO06126.1"/>
    </source>
</evidence>
<comment type="similarity">
    <text evidence="2">Belongs to the ATPase A chain family.</text>
</comment>
<evidence type="ECO:0000256" key="5">
    <source>
        <dbReference type="ARBA" id="ARBA00022692"/>
    </source>
</evidence>
<dbReference type="GO" id="GO:0005743">
    <property type="term" value="C:mitochondrial inner membrane"/>
    <property type="evidence" value="ECO:0007669"/>
    <property type="project" value="UniProtKB-SubCell"/>
</dbReference>
<evidence type="ECO:0000256" key="12">
    <source>
        <dbReference type="SAM" id="Phobius"/>
    </source>
</evidence>
<keyword evidence="9 12" id="KW-0472">Membrane</keyword>
<dbReference type="InterPro" id="IPR000568">
    <property type="entry name" value="ATP_synth_F0_asu"/>
</dbReference>
<name>E0WCE6_9HYME</name>
<keyword evidence="13" id="KW-0496">Mitochondrion</keyword>
<dbReference type="PANTHER" id="PTHR11410">
    <property type="entry name" value="ATP SYNTHASE SUBUNIT A"/>
    <property type="match status" value="1"/>
</dbReference>
<evidence type="ECO:0000256" key="2">
    <source>
        <dbReference type="ARBA" id="ARBA00006810"/>
    </source>
</evidence>
<sequence>MTMNLFTIFDPSTSLKLSFNWISLLMPMILIPKMYWLTPSKIQSIFNLINMKMFNEYKNLSNKYFTNIFMFNKLMMFILLLNFMSLMPYIFNSTSHMSVTMSMSLPIWMTLMLYGWIKKFNMMLYHMVPKNTPTLLMPLMVLIETISNLIRPLTLSIRMSANMIAGHLLMSLISNQFYNNMNLFMMILLIQTLLMILEMSVNCIQAYVFSTLSILYSNEI</sequence>
<dbReference type="AlphaFoldDB" id="E0WCE6"/>
<dbReference type="PANTHER" id="PTHR11410:SF0">
    <property type="entry name" value="ATP SYNTHASE SUBUNIT A"/>
    <property type="match status" value="1"/>
</dbReference>
<keyword evidence="10" id="KW-0066">ATP synthesis</keyword>
<evidence type="ECO:0000256" key="9">
    <source>
        <dbReference type="ARBA" id="ARBA00023136"/>
    </source>
</evidence>
<feature type="transmembrane region" description="Helical" evidence="12">
    <location>
        <begin position="97"/>
        <end position="117"/>
    </location>
</feature>
<evidence type="ECO:0000256" key="10">
    <source>
        <dbReference type="ARBA" id="ARBA00023310"/>
    </source>
</evidence>
<reference evidence="13" key="1">
    <citation type="journal article" date="2014" name="Mol. Phylogenet. Evol.">
        <title>Two mitochondrial genomes from the families Bethylidae and Mutillidae: independent rearrangement of protein-coding genes and higher-level phylogeny of the Hymenoptera.</title>
        <authorList>
            <person name="Wei S.J."/>
            <person name="Li Q."/>
            <person name="van Achterberg K."/>
            <person name="Chen X.X."/>
        </authorList>
    </citation>
    <scope>NUCLEOTIDE SEQUENCE</scope>
</reference>
<dbReference type="SUPFAM" id="SSF81336">
    <property type="entry name" value="F1F0 ATP synthase subunit A"/>
    <property type="match status" value="1"/>
</dbReference>
<organism evidence="13">
    <name type="scientific">Cephalonomia gallicola</name>
    <dbReference type="NCBI Taxonomy" id="627714"/>
    <lineage>
        <taxon>Eukaryota</taxon>
        <taxon>Metazoa</taxon>
        <taxon>Ecdysozoa</taxon>
        <taxon>Arthropoda</taxon>
        <taxon>Hexapoda</taxon>
        <taxon>Insecta</taxon>
        <taxon>Pterygota</taxon>
        <taxon>Neoptera</taxon>
        <taxon>Endopterygota</taxon>
        <taxon>Hymenoptera</taxon>
        <taxon>Apocrita</taxon>
        <taxon>Aculeata</taxon>
        <taxon>Chrysidoidea</taxon>
        <taxon>Bethylidae</taxon>
        <taxon>Scleroderminae</taxon>
        <taxon>Cephalonomia</taxon>
    </lineage>
</organism>
<evidence type="ECO:0000256" key="4">
    <source>
        <dbReference type="ARBA" id="ARBA00022547"/>
    </source>
</evidence>
<dbReference type="GO" id="GO:0045259">
    <property type="term" value="C:proton-transporting ATP synthase complex"/>
    <property type="evidence" value="ECO:0007669"/>
    <property type="project" value="UniProtKB-KW"/>
</dbReference>
<dbReference type="CDD" id="cd00310">
    <property type="entry name" value="ATP-synt_Fo_a_6"/>
    <property type="match status" value="1"/>
</dbReference>
<keyword evidence="5 12" id="KW-0812">Transmembrane</keyword>
<dbReference type="InterPro" id="IPR045083">
    <property type="entry name" value="ATP_synth_F0_asu_bact/mt"/>
</dbReference>